<feature type="transmembrane region" description="Helical" evidence="1">
    <location>
        <begin position="261"/>
        <end position="277"/>
    </location>
</feature>
<gene>
    <name evidence="3" type="ORF">AB3G32_01390</name>
</gene>
<dbReference type="AlphaFoldDB" id="A0AB39WKT5"/>
<feature type="domain" description="Acyltransferase 3" evidence="2">
    <location>
        <begin position="13"/>
        <end position="339"/>
    </location>
</feature>
<feature type="transmembrane region" description="Helical" evidence="1">
    <location>
        <begin position="203"/>
        <end position="225"/>
    </location>
</feature>
<feature type="transmembrane region" description="Helical" evidence="1">
    <location>
        <begin position="237"/>
        <end position="255"/>
    </location>
</feature>
<keyword evidence="1" id="KW-0472">Membrane</keyword>
<dbReference type="GO" id="GO:0016747">
    <property type="term" value="F:acyltransferase activity, transferring groups other than amino-acyl groups"/>
    <property type="evidence" value="ECO:0007669"/>
    <property type="project" value="InterPro"/>
</dbReference>
<dbReference type="PANTHER" id="PTHR23028:SF53">
    <property type="entry name" value="ACYL_TRANSF_3 DOMAIN-CONTAINING PROTEIN"/>
    <property type="match status" value="1"/>
</dbReference>
<accession>A0AB39WKT5</accession>
<dbReference type="RefSeq" id="WP_369765613.1">
    <property type="nucleotide sequence ID" value="NZ_CP165627.1"/>
</dbReference>
<dbReference type="GO" id="GO:0000271">
    <property type="term" value="P:polysaccharide biosynthetic process"/>
    <property type="evidence" value="ECO:0007669"/>
    <property type="project" value="TreeGrafter"/>
</dbReference>
<organism evidence="3">
    <name type="scientific">Flavobacterium sp. WC2429</name>
    <dbReference type="NCBI Taxonomy" id="3234140"/>
    <lineage>
        <taxon>Bacteria</taxon>
        <taxon>Pseudomonadati</taxon>
        <taxon>Bacteroidota</taxon>
        <taxon>Flavobacteriia</taxon>
        <taxon>Flavobacteriales</taxon>
        <taxon>Flavobacteriaceae</taxon>
        <taxon>Flavobacterium</taxon>
    </lineage>
</organism>
<sequence length="381" mass="45294">MENKIKNFRINVLDGFRAIAILIVLLFHYFSRWTLLYPYSDKYDFFRYGKMGVQFFFIISGFVILYSLENTTNFIAFWKKRMIRLFPSILVASIITYFVFVLFDTELLFPASHFFKNILASIIFIPPDTLASIFNNKVQLDYISGSYWSLWPEIQFYLFVSTIYFFNKNKFLITFFILSAMLIIINFILPGMEGILANRIKSFFIVFNFIESLPYFCFGVLFYIAYKNKMMEKAIPAYLQISFLGLLLFQIYGSYSEPLKLGLIFLFLFLFIALIYYPKLINFLENRILVKIGVSSYFLYLIHENIGVLTINKYSGFFTNYEFLFSLILIFIFVIVSIAYTSTIDNWINRLLKKIFLKKMNELEMQKLEMYKLLNAQQHFL</sequence>
<dbReference type="GO" id="GO:0016020">
    <property type="term" value="C:membrane"/>
    <property type="evidence" value="ECO:0007669"/>
    <property type="project" value="TreeGrafter"/>
</dbReference>
<dbReference type="EMBL" id="CP165627">
    <property type="protein sequence ID" value="XDV02325.1"/>
    <property type="molecule type" value="Genomic_DNA"/>
</dbReference>
<keyword evidence="1" id="KW-1133">Transmembrane helix</keyword>
<evidence type="ECO:0000259" key="2">
    <source>
        <dbReference type="Pfam" id="PF01757"/>
    </source>
</evidence>
<protein>
    <submittedName>
        <fullName evidence="3">Acyltransferase family protein</fullName>
        <ecNumber evidence="3">2.3.-.-</ecNumber>
    </submittedName>
</protein>
<feature type="transmembrane region" description="Helical" evidence="1">
    <location>
        <begin position="323"/>
        <end position="348"/>
    </location>
</feature>
<keyword evidence="3" id="KW-0012">Acyltransferase</keyword>
<feature type="transmembrane region" description="Helical" evidence="1">
    <location>
        <begin position="12"/>
        <end position="31"/>
    </location>
</feature>
<keyword evidence="1" id="KW-0812">Transmembrane</keyword>
<feature type="transmembrane region" description="Helical" evidence="1">
    <location>
        <begin position="147"/>
        <end position="166"/>
    </location>
</feature>
<feature type="transmembrane region" description="Helical" evidence="1">
    <location>
        <begin position="289"/>
        <end position="311"/>
    </location>
</feature>
<dbReference type="InterPro" id="IPR050879">
    <property type="entry name" value="Acyltransferase_3"/>
</dbReference>
<dbReference type="PANTHER" id="PTHR23028">
    <property type="entry name" value="ACETYLTRANSFERASE"/>
    <property type="match status" value="1"/>
</dbReference>
<dbReference type="EC" id="2.3.-.-" evidence="3"/>
<keyword evidence="3" id="KW-0808">Transferase</keyword>
<evidence type="ECO:0000256" key="1">
    <source>
        <dbReference type="SAM" id="Phobius"/>
    </source>
</evidence>
<reference evidence="3" key="1">
    <citation type="submission" date="2024-07" db="EMBL/GenBank/DDBJ databases">
        <authorList>
            <person name="Biller S.J."/>
        </authorList>
    </citation>
    <scope>NUCLEOTIDE SEQUENCE</scope>
    <source>
        <strain evidence="3">WC2429</strain>
    </source>
</reference>
<feature type="transmembrane region" description="Helical" evidence="1">
    <location>
        <begin position="89"/>
        <end position="109"/>
    </location>
</feature>
<name>A0AB39WKT5_9FLAO</name>
<feature type="transmembrane region" description="Helical" evidence="1">
    <location>
        <begin position="171"/>
        <end position="191"/>
    </location>
</feature>
<proteinExistence type="predicted"/>
<feature type="transmembrane region" description="Helical" evidence="1">
    <location>
        <begin position="51"/>
        <end position="68"/>
    </location>
</feature>
<dbReference type="InterPro" id="IPR002656">
    <property type="entry name" value="Acyl_transf_3_dom"/>
</dbReference>
<dbReference type="Pfam" id="PF01757">
    <property type="entry name" value="Acyl_transf_3"/>
    <property type="match status" value="1"/>
</dbReference>
<evidence type="ECO:0000313" key="3">
    <source>
        <dbReference type="EMBL" id="XDV02325.1"/>
    </source>
</evidence>